<evidence type="ECO:0000313" key="10">
    <source>
        <dbReference type="EMBL" id="KNY27549.1"/>
    </source>
</evidence>
<feature type="transmembrane region" description="Helical" evidence="8">
    <location>
        <begin position="296"/>
        <end position="320"/>
    </location>
</feature>
<evidence type="ECO:0000256" key="4">
    <source>
        <dbReference type="ARBA" id="ARBA00022679"/>
    </source>
</evidence>
<accession>A0A0L6JP38</accession>
<dbReference type="PANTHER" id="PTHR33908">
    <property type="entry name" value="MANNOSYLTRANSFERASE YKCB-RELATED"/>
    <property type="match status" value="1"/>
</dbReference>
<dbReference type="STRING" id="398512.Bccel_2820"/>
<feature type="transmembrane region" description="Helical" evidence="8">
    <location>
        <begin position="85"/>
        <end position="103"/>
    </location>
</feature>
<comment type="subcellular location">
    <subcellularLocation>
        <location evidence="1">Cell membrane</location>
        <topology evidence="1">Multi-pass membrane protein</topology>
    </subcellularLocation>
</comment>
<keyword evidence="4" id="KW-0808">Transferase</keyword>
<keyword evidence="11" id="KW-1185">Reference proteome</keyword>
<evidence type="ECO:0000256" key="7">
    <source>
        <dbReference type="ARBA" id="ARBA00023136"/>
    </source>
</evidence>
<reference evidence="11" key="1">
    <citation type="submission" date="2015-07" db="EMBL/GenBank/DDBJ databases">
        <title>Near-Complete Genome Sequence of the Cellulolytic Bacterium Bacteroides (Pseudobacteroides) cellulosolvens ATCC 35603.</title>
        <authorList>
            <person name="Dassa B."/>
            <person name="Utturkar S.M."/>
            <person name="Klingeman D.M."/>
            <person name="Hurt R.A."/>
            <person name="Keller M."/>
            <person name="Xu J."/>
            <person name="Reddy Y.H.K."/>
            <person name="Borovok I."/>
            <person name="Grinberg I.R."/>
            <person name="Lamed R."/>
            <person name="Zhivin O."/>
            <person name="Bayer E.A."/>
            <person name="Brown S.D."/>
        </authorList>
    </citation>
    <scope>NUCLEOTIDE SEQUENCE [LARGE SCALE GENOMIC DNA]</scope>
    <source>
        <strain evidence="11">DSM 2933</strain>
    </source>
</reference>
<feature type="transmembrane region" description="Helical" evidence="8">
    <location>
        <begin position="352"/>
        <end position="369"/>
    </location>
</feature>
<keyword evidence="6 8" id="KW-1133">Transmembrane helix</keyword>
<keyword evidence="3" id="KW-0328">Glycosyltransferase</keyword>
<feature type="transmembrane region" description="Helical" evidence="8">
    <location>
        <begin position="179"/>
        <end position="198"/>
    </location>
</feature>
<feature type="transmembrane region" description="Helical" evidence="8">
    <location>
        <begin position="264"/>
        <end position="284"/>
    </location>
</feature>
<evidence type="ECO:0000256" key="5">
    <source>
        <dbReference type="ARBA" id="ARBA00022692"/>
    </source>
</evidence>
<dbReference type="GO" id="GO:0005886">
    <property type="term" value="C:plasma membrane"/>
    <property type="evidence" value="ECO:0007669"/>
    <property type="project" value="UniProtKB-SubCell"/>
</dbReference>
<dbReference type="PANTHER" id="PTHR33908:SF11">
    <property type="entry name" value="MEMBRANE PROTEIN"/>
    <property type="match status" value="1"/>
</dbReference>
<feature type="transmembrane region" description="Helical" evidence="8">
    <location>
        <begin position="326"/>
        <end position="345"/>
    </location>
</feature>
<dbReference type="EMBL" id="LGTC01000001">
    <property type="protein sequence ID" value="KNY27549.1"/>
    <property type="molecule type" value="Genomic_DNA"/>
</dbReference>
<feature type="transmembrane region" description="Helical" evidence="8">
    <location>
        <begin position="115"/>
        <end position="132"/>
    </location>
</feature>
<keyword evidence="5 8" id="KW-0812">Transmembrane</keyword>
<feature type="transmembrane region" description="Helical" evidence="8">
    <location>
        <begin position="236"/>
        <end position="252"/>
    </location>
</feature>
<feature type="transmembrane region" description="Helical" evidence="8">
    <location>
        <begin position="138"/>
        <end position="158"/>
    </location>
</feature>
<evidence type="ECO:0000313" key="11">
    <source>
        <dbReference type="Proteomes" id="UP000036923"/>
    </source>
</evidence>
<dbReference type="eggNOG" id="COG5305">
    <property type="taxonomic scope" value="Bacteria"/>
</dbReference>
<dbReference type="AlphaFoldDB" id="A0A0L6JP38"/>
<dbReference type="GO" id="GO:0016763">
    <property type="term" value="F:pentosyltransferase activity"/>
    <property type="evidence" value="ECO:0007669"/>
    <property type="project" value="TreeGrafter"/>
</dbReference>
<feature type="transmembrane region" description="Helical" evidence="8">
    <location>
        <begin position="12"/>
        <end position="34"/>
    </location>
</feature>
<name>A0A0L6JP38_9FIRM</name>
<dbReference type="InterPro" id="IPR050297">
    <property type="entry name" value="LipidA_mod_glycosyltrf_83"/>
</dbReference>
<gene>
    <name evidence="10" type="ORF">Bccel_2820</name>
</gene>
<keyword evidence="2" id="KW-1003">Cell membrane</keyword>
<evidence type="ECO:0000256" key="8">
    <source>
        <dbReference type="SAM" id="Phobius"/>
    </source>
</evidence>
<proteinExistence type="predicted"/>
<evidence type="ECO:0000259" key="9">
    <source>
        <dbReference type="Pfam" id="PF13231"/>
    </source>
</evidence>
<keyword evidence="7 8" id="KW-0472">Membrane</keyword>
<sequence>MDQDTNNFKLNFKFILIWIILFVGGFIYLITGIAHEALWYDESYSAAIITHSIQDIWKIAGSDSHPPLYFIVLKAISNIFGRTEFGLRIFSIFGVLALSALGVGPVRRIFGKGTGLIYSFIILILPVSLFMGQEARMYTWAAFCVTGCVLYGYLAVSLKKKFDWVMFGTYTVLAAYTHYYALLAAIITNILIFLWTFFKDRQQLKKHVITSCVSLAIYLPWVFMLTGQISRVSKDFWIPPVTGTTIFNTFLYPFTLKFPPLPPLLYYAIPAFTITTFLVVKGFISIVKSRFSTGNAAAFALSIYLLTLLAGIIFSLLIRPVFIERYSVPVIGLLILSAAFGISQFKSSGRMILACLLLLFSVSPFISHINQYRINGPLAEIKSYMKDNIKQDDIFIHTDEHTNGLFTYYFPGHKQFLYQEPGYTPYSGMEAFSPDGSTDRDLTGFMRGHKSIWLVTRIGSPGLSAVNDLLSSGKLNVVGKVERFFITSSQYAFTLRRVEPGENKAKASVYTGTLKVMHKQKPESS</sequence>
<dbReference type="GO" id="GO:0009103">
    <property type="term" value="P:lipopolysaccharide biosynthetic process"/>
    <property type="evidence" value="ECO:0007669"/>
    <property type="project" value="UniProtKB-ARBA"/>
</dbReference>
<evidence type="ECO:0000256" key="6">
    <source>
        <dbReference type="ARBA" id="ARBA00022989"/>
    </source>
</evidence>
<evidence type="ECO:0000256" key="2">
    <source>
        <dbReference type="ARBA" id="ARBA00022475"/>
    </source>
</evidence>
<evidence type="ECO:0000256" key="3">
    <source>
        <dbReference type="ARBA" id="ARBA00022676"/>
    </source>
</evidence>
<dbReference type="Proteomes" id="UP000036923">
    <property type="component" value="Unassembled WGS sequence"/>
</dbReference>
<evidence type="ECO:0000256" key="1">
    <source>
        <dbReference type="ARBA" id="ARBA00004651"/>
    </source>
</evidence>
<organism evidence="10 11">
    <name type="scientific">Pseudobacteroides cellulosolvens ATCC 35603 = DSM 2933</name>
    <dbReference type="NCBI Taxonomy" id="398512"/>
    <lineage>
        <taxon>Bacteria</taxon>
        <taxon>Bacillati</taxon>
        <taxon>Bacillota</taxon>
        <taxon>Clostridia</taxon>
        <taxon>Eubacteriales</taxon>
        <taxon>Oscillospiraceae</taxon>
        <taxon>Pseudobacteroides</taxon>
    </lineage>
</organism>
<feature type="domain" description="Glycosyltransferase RgtA/B/C/D-like" evidence="9">
    <location>
        <begin position="64"/>
        <end position="222"/>
    </location>
</feature>
<dbReference type="InterPro" id="IPR038731">
    <property type="entry name" value="RgtA/B/C-like"/>
</dbReference>
<dbReference type="Pfam" id="PF13231">
    <property type="entry name" value="PMT_2"/>
    <property type="match status" value="1"/>
</dbReference>
<feature type="transmembrane region" description="Helical" evidence="8">
    <location>
        <begin position="204"/>
        <end position="224"/>
    </location>
</feature>
<dbReference type="RefSeq" id="WP_050753442.1">
    <property type="nucleotide sequence ID" value="NZ_JQKC01000032.1"/>
</dbReference>
<protein>
    <recommendedName>
        <fullName evidence="9">Glycosyltransferase RgtA/B/C/D-like domain-containing protein</fullName>
    </recommendedName>
</protein>
<dbReference type="OrthoDB" id="139918at2"/>
<comment type="caution">
    <text evidence="10">The sequence shown here is derived from an EMBL/GenBank/DDBJ whole genome shotgun (WGS) entry which is preliminary data.</text>
</comment>